<dbReference type="RefSeq" id="WP_066231544.1">
    <property type="nucleotide sequence ID" value="NZ_JBHLVN010000029.1"/>
</dbReference>
<evidence type="ECO:0000313" key="1">
    <source>
        <dbReference type="EMBL" id="MFC0297112.1"/>
    </source>
</evidence>
<proteinExistence type="predicted"/>
<organism evidence="1 2">
    <name type="scientific">Geobacillus jurassicus</name>
    <dbReference type="NCBI Taxonomy" id="235932"/>
    <lineage>
        <taxon>Bacteria</taxon>
        <taxon>Bacillati</taxon>
        <taxon>Bacillota</taxon>
        <taxon>Bacilli</taxon>
        <taxon>Bacillales</taxon>
        <taxon>Anoxybacillaceae</taxon>
        <taxon>Geobacillus</taxon>
    </lineage>
</organism>
<name>A0ABV6GRH7_9BACL</name>
<dbReference type="InterPro" id="IPR018392">
    <property type="entry name" value="LysM"/>
</dbReference>
<dbReference type="EMBL" id="JBHLVN010000029">
    <property type="protein sequence ID" value="MFC0297112.1"/>
    <property type="molecule type" value="Genomic_DNA"/>
</dbReference>
<gene>
    <name evidence="1" type="ORF">ACFFHQ_06495</name>
</gene>
<keyword evidence="2" id="KW-1185">Reference proteome</keyword>
<protein>
    <submittedName>
        <fullName evidence="1">Tail protein X</fullName>
    </submittedName>
</protein>
<sequence length="95" mass="10878">MKTYTTKKGDTWSKIAYEQYGSEYLMTVLLDYNQRYRDIAVFSHGVTLQIPDIEGLVDETPFWMKEVPEEVEDTEAAVDDHVEGMEDVMEGGAYG</sequence>
<dbReference type="InterPro" id="IPR036779">
    <property type="entry name" value="LysM_dom_sf"/>
</dbReference>
<dbReference type="InterPro" id="IPR008861">
    <property type="entry name" value="GpX-like"/>
</dbReference>
<reference evidence="1 2" key="1">
    <citation type="submission" date="2024-09" db="EMBL/GenBank/DDBJ databases">
        <authorList>
            <person name="Sun Q."/>
            <person name="Mori K."/>
        </authorList>
    </citation>
    <scope>NUCLEOTIDE SEQUENCE [LARGE SCALE GENOMIC DNA]</scope>
    <source>
        <strain evidence="1 2">CCM 7224</strain>
    </source>
</reference>
<dbReference type="Proteomes" id="UP001589785">
    <property type="component" value="Unassembled WGS sequence"/>
</dbReference>
<dbReference type="Pfam" id="PF05489">
    <property type="entry name" value="Phage_tail_X"/>
    <property type="match status" value="1"/>
</dbReference>
<dbReference type="Gene3D" id="3.10.350.10">
    <property type="entry name" value="LysM domain"/>
    <property type="match status" value="1"/>
</dbReference>
<dbReference type="CDD" id="cd00118">
    <property type="entry name" value="LysM"/>
    <property type="match status" value="1"/>
</dbReference>
<evidence type="ECO:0000313" key="2">
    <source>
        <dbReference type="Proteomes" id="UP001589785"/>
    </source>
</evidence>
<comment type="caution">
    <text evidence="1">The sequence shown here is derived from an EMBL/GenBank/DDBJ whole genome shotgun (WGS) entry which is preliminary data.</text>
</comment>
<accession>A0ABV6GRH7</accession>